<dbReference type="GO" id="GO:0016747">
    <property type="term" value="F:acyltransferase activity, transferring groups other than amino-acyl groups"/>
    <property type="evidence" value="ECO:0007669"/>
    <property type="project" value="InterPro"/>
</dbReference>
<feature type="domain" description="N-acetyltransferase" evidence="3">
    <location>
        <begin position="22"/>
        <end position="173"/>
    </location>
</feature>
<name>A0A4R3YGN6_9GAMM</name>
<reference evidence="4 5" key="1">
    <citation type="submission" date="2019-03" db="EMBL/GenBank/DDBJ databases">
        <title>Genomic Encyclopedia of Type Strains, Phase IV (KMG-IV): sequencing the most valuable type-strain genomes for metagenomic binning, comparative biology and taxonomic classification.</title>
        <authorList>
            <person name="Goeker M."/>
        </authorList>
    </citation>
    <scope>NUCLEOTIDE SEQUENCE [LARGE SCALE GENOMIC DNA]</scope>
    <source>
        <strain evidence="4 5">DSM 19580</strain>
    </source>
</reference>
<dbReference type="InterPro" id="IPR016181">
    <property type="entry name" value="Acyl_CoA_acyltransferase"/>
</dbReference>
<evidence type="ECO:0000256" key="2">
    <source>
        <dbReference type="ARBA" id="ARBA00023315"/>
    </source>
</evidence>
<keyword evidence="5" id="KW-1185">Reference proteome</keyword>
<evidence type="ECO:0000256" key="1">
    <source>
        <dbReference type="ARBA" id="ARBA00022679"/>
    </source>
</evidence>
<organism evidence="4 5">
    <name type="scientific">Biostraticola tofi</name>
    <dbReference type="NCBI Taxonomy" id="466109"/>
    <lineage>
        <taxon>Bacteria</taxon>
        <taxon>Pseudomonadati</taxon>
        <taxon>Pseudomonadota</taxon>
        <taxon>Gammaproteobacteria</taxon>
        <taxon>Enterobacterales</taxon>
        <taxon>Bruguierivoracaceae</taxon>
        <taxon>Biostraticola</taxon>
    </lineage>
</organism>
<dbReference type="Proteomes" id="UP000295719">
    <property type="component" value="Unassembled WGS sequence"/>
</dbReference>
<dbReference type="SUPFAM" id="SSF55729">
    <property type="entry name" value="Acyl-CoA N-acyltransferases (Nat)"/>
    <property type="match status" value="1"/>
</dbReference>
<dbReference type="PROSITE" id="PS51186">
    <property type="entry name" value="GNAT"/>
    <property type="match status" value="1"/>
</dbReference>
<sequence>MMKIELLSAATLPAYRGSLAALLIDAVSHGASVGYKSILSQEEAESYFHSLRPDIAKNNLLLWIAHDHHGLAGSIQLELCQKPDGRNRAEIQKLLVHSRNRRKGVGKELLKVLERTSLAQRRGILHLDTEAGSAAESFYRAQGYRCLGEIPDYACSPDGIYRPTVIYYKRLFAVNQHVGSIAN</sequence>
<protein>
    <submittedName>
        <fullName evidence="4">Acetyltransferase (GNAT) family protein</fullName>
    </submittedName>
</protein>
<keyword evidence="1 4" id="KW-0808">Transferase</keyword>
<dbReference type="InterPro" id="IPR000182">
    <property type="entry name" value="GNAT_dom"/>
</dbReference>
<comment type="caution">
    <text evidence="4">The sequence shown here is derived from an EMBL/GenBank/DDBJ whole genome shotgun (WGS) entry which is preliminary data.</text>
</comment>
<dbReference type="Gene3D" id="3.40.630.30">
    <property type="match status" value="1"/>
</dbReference>
<dbReference type="CDD" id="cd04301">
    <property type="entry name" value="NAT_SF"/>
    <property type="match status" value="1"/>
</dbReference>
<dbReference type="PANTHER" id="PTHR43877">
    <property type="entry name" value="AMINOALKYLPHOSPHONATE N-ACETYLTRANSFERASE-RELATED-RELATED"/>
    <property type="match status" value="1"/>
</dbReference>
<evidence type="ECO:0000259" key="3">
    <source>
        <dbReference type="PROSITE" id="PS51186"/>
    </source>
</evidence>
<evidence type="ECO:0000313" key="5">
    <source>
        <dbReference type="Proteomes" id="UP000295719"/>
    </source>
</evidence>
<keyword evidence="2" id="KW-0012">Acyltransferase</keyword>
<dbReference type="AlphaFoldDB" id="A0A4R3YGN6"/>
<proteinExistence type="predicted"/>
<gene>
    <name evidence="4" type="ORF">EDC52_1216</name>
</gene>
<accession>A0A4R3YGN6</accession>
<dbReference type="InterPro" id="IPR050832">
    <property type="entry name" value="Bact_Acetyltransf"/>
</dbReference>
<evidence type="ECO:0000313" key="4">
    <source>
        <dbReference type="EMBL" id="TCV91112.1"/>
    </source>
</evidence>
<dbReference type="Pfam" id="PF13673">
    <property type="entry name" value="Acetyltransf_10"/>
    <property type="match status" value="1"/>
</dbReference>
<dbReference type="EMBL" id="SMCR01000021">
    <property type="protein sequence ID" value="TCV91112.1"/>
    <property type="molecule type" value="Genomic_DNA"/>
</dbReference>